<dbReference type="Proteomes" id="UP000494106">
    <property type="component" value="Unassembled WGS sequence"/>
</dbReference>
<sequence length="13" mass="1297">MKSMGGSDLSGEV</sequence>
<evidence type="ECO:0000313" key="1">
    <source>
        <dbReference type="EMBL" id="CAB3227317.1"/>
    </source>
</evidence>
<accession>A0A8S0Z3M7</accession>
<feature type="non-terminal residue" evidence="1">
    <location>
        <position position="13"/>
    </location>
</feature>
<dbReference type="EMBL" id="CADEBC010000233">
    <property type="protein sequence ID" value="CAB3227317.1"/>
    <property type="molecule type" value="Genomic_DNA"/>
</dbReference>
<comment type="caution">
    <text evidence="1">The sequence shown here is derived from an EMBL/GenBank/DDBJ whole genome shotgun (WGS) entry which is preliminary data.</text>
</comment>
<evidence type="ECO:0000313" key="2">
    <source>
        <dbReference type="Proteomes" id="UP000494106"/>
    </source>
</evidence>
<organism evidence="1 2">
    <name type="scientific">Arctia plantaginis</name>
    <name type="common">Wood tiger moth</name>
    <name type="synonym">Phalaena plantaginis</name>
    <dbReference type="NCBI Taxonomy" id="874455"/>
    <lineage>
        <taxon>Eukaryota</taxon>
        <taxon>Metazoa</taxon>
        <taxon>Ecdysozoa</taxon>
        <taxon>Arthropoda</taxon>
        <taxon>Hexapoda</taxon>
        <taxon>Insecta</taxon>
        <taxon>Pterygota</taxon>
        <taxon>Neoptera</taxon>
        <taxon>Endopterygota</taxon>
        <taxon>Lepidoptera</taxon>
        <taxon>Glossata</taxon>
        <taxon>Ditrysia</taxon>
        <taxon>Noctuoidea</taxon>
        <taxon>Erebidae</taxon>
        <taxon>Arctiinae</taxon>
        <taxon>Arctia</taxon>
    </lineage>
</organism>
<gene>
    <name evidence="1" type="ORF">APLA_LOCUS3280</name>
</gene>
<reference evidence="1 2" key="1">
    <citation type="submission" date="2020-04" db="EMBL/GenBank/DDBJ databases">
        <authorList>
            <person name="Wallbank WR R."/>
            <person name="Pardo Diaz C."/>
            <person name="Kozak K."/>
            <person name="Martin S."/>
            <person name="Jiggins C."/>
            <person name="Moest M."/>
            <person name="Warren A I."/>
            <person name="Byers J.R.P. K."/>
            <person name="Montejo-Kovacevich G."/>
            <person name="Yen C E."/>
        </authorList>
    </citation>
    <scope>NUCLEOTIDE SEQUENCE [LARGE SCALE GENOMIC DNA]</scope>
</reference>
<name>A0A8S0Z3M7_ARCPL</name>
<protein>
    <submittedName>
        <fullName evidence="1">Uncharacterized protein</fullName>
    </submittedName>
</protein>
<proteinExistence type="predicted"/>
<keyword evidence="2" id="KW-1185">Reference proteome</keyword>